<name>A0A830FJU8_9EURY</name>
<proteinExistence type="predicted"/>
<keyword evidence="2" id="KW-1185">Reference proteome</keyword>
<dbReference type="EMBL" id="BMPG01000002">
    <property type="protein sequence ID" value="GGL59569.1"/>
    <property type="molecule type" value="Genomic_DNA"/>
</dbReference>
<dbReference type="CDD" id="cd01120">
    <property type="entry name" value="RecA-like_superfamily"/>
    <property type="match status" value="1"/>
</dbReference>
<dbReference type="AlphaFoldDB" id="A0A830FJU8"/>
<dbReference type="InterPro" id="IPR055927">
    <property type="entry name" value="DUF7504"/>
</dbReference>
<dbReference type="Proteomes" id="UP000607197">
    <property type="component" value="Unassembled WGS sequence"/>
</dbReference>
<sequence>MAHEMYDVGDVLPVDAIQPGTNLMIGGPPMSGKAELGRTLVEDGLAAGDGAVVISTRDDATRLLDDSPAIADGVANGHAGVIDCVTRERGEAARDRGWIRYVSSPGDVTEIGIRTAGFFTALAENDRDTIRGGLLSIPTMLMYTDPRRLFRFLHVFTGKVQSGGHLGIALTELGDRETFERFAPLFDGMIQTRLTDDYERQLRVVGVDPSPTDWVPY</sequence>
<reference evidence="1" key="1">
    <citation type="journal article" date="2014" name="Int. J. Syst. Evol. Microbiol.">
        <title>Complete genome sequence of Corynebacterium casei LMG S-19264T (=DSM 44701T), isolated from a smear-ripened cheese.</title>
        <authorList>
            <consortium name="US DOE Joint Genome Institute (JGI-PGF)"/>
            <person name="Walter F."/>
            <person name="Albersmeier A."/>
            <person name="Kalinowski J."/>
            <person name="Ruckert C."/>
        </authorList>
    </citation>
    <scope>NUCLEOTIDE SEQUENCE</scope>
    <source>
        <strain evidence="1">JCM 19596</strain>
    </source>
</reference>
<evidence type="ECO:0000313" key="2">
    <source>
        <dbReference type="Proteomes" id="UP000607197"/>
    </source>
</evidence>
<dbReference type="Gene3D" id="3.40.50.300">
    <property type="entry name" value="P-loop containing nucleotide triphosphate hydrolases"/>
    <property type="match status" value="1"/>
</dbReference>
<comment type="caution">
    <text evidence="1">The sequence shown here is derived from an EMBL/GenBank/DDBJ whole genome shotgun (WGS) entry which is preliminary data.</text>
</comment>
<accession>A0A830FJU8</accession>
<dbReference type="InterPro" id="IPR027417">
    <property type="entry name" value="P-loop_NTPase"/>
</dbReference>
<gene>
    <name evidence="1" type="ORF">GCM10009039_17260</name>
</gene>
<evidence type="ECO:0000313" key="1">
    <source>
        <dbReference type="EMBL" id="GGL59569.1"/>
    </source>
</evidence>
<protein>
    <recommendedName>
        <fullName evidence="3">Recombinase RecA</fullName>
    </recommendedName>
</protein>
<reference evidence="1" key="2">
    <citation type="submission" date="2020-09" db="EMBL/GenBank/DDBJ databases">
        <authorList>
            <person name="Sun Q."/>
            <person name="Ohkuma M."/>
        </authorList>
    </citation>
    <scope>NUCLEOTIDE SEQUENCE</scope>
    <source>
        <strain evidence="1">JCM 19596</strain>
    </source>
</reference>
<evidence type="ECO:0008006" key="3">
    <source>
        <dbReference type="Google" id="ProtNLM"/>
    </source>
</evidence>
<dbReference type="Pfam" id="PF24336">
    <property type="entry name" value="DUF7504"/>
    <property type="match status" value="1"/>
</dbReference>
<organism evidence="1 2">
    <name type="scientific">Halocalculus aciditolerans</name>
    <dbReference type="NCBI Taxonomy" id="1383812"/>
    <lineage>
        <taxon>Archaea</taxon>
        <taxon>Methanobacteriati</taxon>
        <taxon>Methanobacteriota</taxon>
        <taxon>Stenosarchaea group</taxon>
        <taxon>Halobacteria</taxon>
        <taxon>Halobacteriales</taxon>
        <taxon>Halobacteriaceae</taxon>
        <taxon>Halocalculus</taxon>
    </lineage>
</organism>